<comment type="function">
    <text evidence="5">Negative regulator of class I heat shock genes (grpE-dnaK-dnaJ and groELS operons). Prevents heat-shock induction of these operons.</text>
</comment>
<evidence type="ECO:0000256" key="4">
    <source>
        <dbReference type="ARBA" id="ARBA00023163"/>
    </source>
</evidence>
<dbReference type="InterPro" id="IPR001034">
    <property type="entry name" value="DeoR_HTH"/>
</dbReference>
<evidence type="ECO:0000259" key="7">
    <source>
        <dbReference type="Pfam" id="PF08220"/>
    </source>
</evidence>
<dbReference type="Pfam" id="PF01628">
    <property type="entry name" value="HrcA"/>
    <property type="match status" value="1"/>
</dbReference>
<comment type="caution">
    <text evidence="8">The sequence shown here is derived from an EMBL/GenBank/DDBJ whole genome shotgun (WGS) entry which is preliminary data.</text>
</comment>
<dbReference type="HAMAP" id="MF_00081">
    <property type="entry name" value="HrcA"/>
    <property type="match status" value="1"/>
</dbReference>
<dbReference type="InterPro" id="IPR029016">
    <property type="entry name" value="GAF-like_dom_sf"/>
</dbReference>
<gene>
    <name evidence="5" type="primary">hrcA</name>
    <name evidence="8" type="ORF">UR67_C0008G0006</name>
</gene>
<evidence type="ECO:0000259" key="6">
    <source>
        <dbReference type="Pfam" id="PF01628"/>
    </source>
</evidence>
<dbReference type="InterPro" id="IPR036388">
    <property type="entry name" value="WH-like_DNA-bd_sf"/>
</dbReference>
<dbReference type="GO" id="GO:0003700">
    <property type="term" value="F:DNA-binding transcription factor activity"/>
    <property type="evidence" value="ECO:0007669"/>
    <property type="project" value="InterPro"/>
</dbReference>
<dbReference type="InterPro" id="IPR021153">
    <property type="entry name" value="HrcA_C"/>
</dbReference>
<dbReference type="SUPFAM" id="SSF46785">
    <property type="entry name" value="Winged helix' DNA-binding domain"/>
    <property type="match status" value="1"/>
</dbReference>
<dbReference type="Proteomes" id="UP000034581">
    <property type="component" value="Unassembled WGS sequence"/>
</dbReference>
<protein>
    <recommendedName>
        <fullName evidence="5">Heat-inducible transcription repressor HrcA</fullName>
    </recommendedName>
</protein>
<evidence type="ECO:0000313" key="9">
    <source>
        <dbReference type="Proteomes" id="UP000034581"/>
    </source>
</evidence>
<keyword evidence="4 5" id="KW-0804">Transcription</keyword>
<dbReference type="Gene3D" id="3.30.450.40">
    <property type="match status" value="1"/>
</dbReference>
<keyword evidence="2 5" id="KW-0805">Transcription regulation</keyword>
<evidence type="ECO:0000256" key="3">
    <source>
        <dbReference type="ARBA" id="ARBA00023016"/>
    </source>
</evidence>
<dbReference type="EMBL" id="LBQB01000008">
    <property type="protein sequence ID" value="KKP69250.1"/>
    <property type="molecule type" value="Genomic_DNA"/>
</dbReference>
<comment type="similarity">
    <text evidence="5">Belongs to the HrcA family.</text>
</comment>
<name>A0A0G0E244_UNCC3</name>
<keyword evidence="3 5" id="KW-0346">Stress response</keyword>
<dbReference type="InterPro" id="IPR002571">
    <property type="entry name" value="HrcA"/>
</dbReference>
<proteinExistence type="inferred from homology"/>
<dbReference type="PANTHER" id="PTHR34824:SF1">
    <property type="entry name" value="HEAT-INDUCIBLE TRANSCRIPTION REPRESSOR HRCA"/>
    <property type="match status" value="1"/>
</dbReference>
<dbReference type="PATRIC" id="fig|1618350.3.peg.998"/>
<organism evidence="8 9">
    <name type="scientific">candidate division CPR3 bacterium GW2011_GWF2_35_18</name>
    <dbReference type="NCBI Taxonomy" id="1618350"/>
    <lineage>
        <taxon>Bacteria</taxon>
        <taxon>Bacteria division CPR3</taxon>
    </lineage>
</organism>
<evidence type="ECO:0000256" key="1">
    <source>
        <dbReference type="ARBA" id="ARBA00022491"/>
    </source>
</evidence>
<keyword evidence="1 5" id="KW-0678">Repressor</keyword>
<dbReference type="Pfam" id="PF08220">
    <property type="entry name" value="HTH_DeoR"/>
    <property type="match status" value="1"/>
</dbReference>
<evidence type="ECO:0000256" key="2">
    <source>
        <dbReference type="ARBA" id="ARBA00023015"/>
    </source>
</evidence>
<feature type="domain" description="HTH deoR-type" evidence="7">
    <location>
        <begin position="37"/>
        <end position="61"/>
    </location>
</feature>
<dbReference type="SUPFAM" id="SSF55781">
    <property type="entry name" value="GAF domain-like"/>
    <property type="match status" value="1"/>
</dbReference>
<accession>A0A0G0E244</accession>
<dbReference type="PANTHER" id="PTHR34824">
    <property type="entry name" value="HEAT-INDUCIBLE TRANSCRIPTION REPRESSOR HRCA"/>
    <property type="match status" value="1"/>
</dbReference>
<dbReference type="InterPro" id="IPR036390">
    <property type="entry name" value="WH_DNA-bd_sf"/>
</dbReference>
<dbReference type="GO" id="GO:0003677">
    <property type="term" value="F:DNA binding"/>
    <property type="evidence" value="ECO:0007669"/>
    <property type="project" value="InterPro"/>
</dbReference>
<dbReference type="GO" id="GO:0045892">
    <property type="term" value="P:negative regulation of DNA-templated transcription"/>
    <property type="evidence" value="ECO:0007669"/>
    <property type="project" value="UniProtKB-UniRule"/>
</dbReference>
<dbReference type="Gene3D" id="1.10.10.10">
    <property type="entry name" value="Winged helix-like DNA-binding domain superfamily/Winged helix DNA-binding domain"/>
    <property type="match status" value="1"/>
</dbReference>
<dbReference type="STRING" id="1618350.UR67_C0008G0006"/>
<evidence type="ECO:0000313" key="8">
    <source>
        <dbReference type="EMBL" id="KKP69250.1"/>
    </source>
</evidence>
<evidence type="ECO:0000256" key="5">
    <source>
        <dbReference type="HAMAP-Rule" id="MF_00081"/>
    </source>
</evidence>
<dbReference type="AlphaFoldDB" id="A0A0G0E244"/>
<feature type="domain" description="Heat-inducible transcription repressor HrcA C-terminal" evidence="6">
    <location>
        <begin position="76"/>
        <end position="225"/>
    </location>
</feature>
<sequence>MPDLSERQAKLLQVIIDEYVATAEPVGSETIVKKFDLGVSPATIRNDMVRLAEEGYLEKSYSSSGRVPTPLGFRFYIKTLMAEKKLPVASEVALRQRLYEKRFKEEDFLRDAVSALATETNKMAMGSIENGPFYYAGIANILDAPEFFDIDLTKTVLGLLDQQEYLWNMLSKVVSDEPVTVLIGDESGMQMMRPCSIVFSKYQLGNREGYVGILGPARMKYPQVVPTVRYIRNLIEELLGNW</sequence>
<reference evidence="8 9" key="1">
    <citation type="journal article" date="2015" name="Nature">
        <title>rRNA introns, odd ribosomes, and small enigmatic genomes across a large radiation of phyla.</title>
        <authorList>
            <person name="Brown C.T."/>
            <person name="Hug L.A."/>
            <person name="Thomas B.C."/>
            <person name="Sharon I."/>
            <person name="Castelle C.J."/>
            <person name="Singh A."/>
            <person name="Wilkins M.J."/>
            <person name="Williams K.H."/>
            <person name="Banfield J.F."/>
        </authorList>
    </citation>
    <scope>NUCLEOTIDE SEQUENCE [LARGE SCALE GENOMIC DNA]</scope>
</reference>